<proteinExistence type="predicted"/>
<dbReference type="AlphaFoldDB" id="A0A9W6ZF04"/>
<accession>A0A9W6ZF04</accession>
<dbReference type="EMBL" id="BRXX01000593">
    <property type="protein sequence ID" value="GMH49314.1"/>
    <property type="molecule type" value="Genomic_DNA"/>
</dbReference>
<gene>
    <name evidence="3" type="ORF">TrVE_jg1372</name>
</gene>
<feature type="compositionally biased region" description="Low complexity" evidence="2">
    <location>
        <begin position="130"/>
        <end position="146"/>
    </location>
</feature>
<name>A0A9W6ZF04_9STRA</name>
<evidence type="ECO:0000313" key="4">
    <source>
        <dbReference type="Proteomes" id="UP001165160"/>
    </source>
</evidence>
<feature type="compositionally biased region" description="Basic and acidic residues" evidence="2">
    <location>
        <begin position="331"/>
        <end position="340"/>
    </location>
</feature>
<reference evidence="4" key="1">
    <citation type="journal article" date="2023" name="Commun. Biol.">
        <title>Genome analysis of Parmales, the sister group of diatoms, reveals the evolutionary specialization of diatoms from phago-mixotrophs to photoautotrophs.</title>
        <authorList>
            <person name="Ban H."/>
            <person name="Sato S."/>
            <person name="Yoshikawa S."/>
            <person name="Yamada K."/>
            <person name="Nakamura Y."/>
            <person name="Ichinomiya M."/>
            <person name="Sato N."/>
            <person name="Blanc-Mathieu R."/>
            <person name="Endo H."/>
            <person name="Kuwata A."/>
            <person name="Ogata H."/>
        </authorList>
    </citation>
    <scope>NUCLEOTIDE SEQUENCE [LARGE SCALE GENOMIC DNA]</scope>
    <source>
        <strain evidence="4">NIES 3699</strain>
    </source>
</reference>
<evidence type="ECO:0000256" key="1">
    <source>
        <dbReference type="SAM" id="Coils"/>
    </source>
</evidence>
<evidence type="ECO:0000313" key="3">
    <source>
        <dbReference type="EMBL" id="GMH49314.1"/>
    </source>
</evidence>
<organism evidence="3 4">
    <name type="scientific">Triparma verrucosa</name>
    <dbReference type="NCBI Taxonomy" id="1606542"/>
    <lineage>
        <taxon>Eukaryota</taxon>
        <taxon>Sar</taxon>
        <taxon>Stramenopiles</taxon>
        <taxon>Ochrophyta</taxon>
        <taxon>Bolidophyceae</taxon>
        <taxon>Parmales</taxon>
        <taxon>Triparmaceae</taxon>
        <taxon>Triparma</taxon>
    </lineage>
</organism>
<sequence length="353" mass="39677">MSSVGGGSSAAHNALFDLPKVRADPEDVRIALDKALLNFGSTLNDKLDLEQIEKEAAEDEKKRGEEFMNHRLKMHEIGESESFGVEVNQDEDDDEDDEMQRQASLSFAAEATGTLRPSLPDASIAGPPTRKSSAAMSRRRSSGLSSFDDTAYNMFGGEQGHFSQQYMVSKWKKEARAQFEEAHGKRRTRFDDDGDVGSYDGGAHSEATTVEPGEVKHHTRMRLARIDGAKVIRHQLNIDGLYGGMEKNINRNREIMNDIMTNSEERLESRKMLIKMAQEALELKKKLEAEQEILREKEEKEKREQERSFGSSLAGIGDILKLDVKNFSPSAEDKRRRQKEEESEDDSMSSASI</sequence>
<protein>
    <submittedName>
        <fullName evidence="3">Uncharacterized protein</fullName>
    </submittedName>
</protein>
<feature type="region of interest" description="Disordered" evidence="2">
    <location>
        <begin position="327"/>
        <end position="353"/>
    </location>
</feature>
<feature type="coiled-coil region" evidence="1">
    <location>
        <begin position="270"/>
        <end position="308"/>
    </location>
</feature>
<evidence type="ECO:0000256" key="2">
    <source>
        <dbReference type="SAM" id="MobiDB-lite"/>
    </source>
</evidence>
<comment type="caution">
    <text evidence="3">The sequence shown here is derived from an EMBL/GenBank/DDBJ whole genome shotgun (WGS) entry which is preliminary data.</text>
</comment>
<keyword evidence="1" id="KW-0175">Coiled coil</keyword>
<dbReference type="Proteomes" id="UP001165160">
    <property type="component" value="Unassembled WGS sequence"/>
</dbReference>
<feature type="region of interest" description="Disordered" evidence="2">
    <location>
        <begin position="109"/>
        <end position="146"/>
    </location>
</feature>
<keyword evidence="4" id="KW-1185">Reference proteome</keyword>